<dbReference type="SUPFAM" id="SSF159501">
    <property type="entry name" value="EreA/ChaN-like"/>
    <property type="match status" value="1"/>
</dbReference>
<dbReference type="Pfam" id="PF05139">
    <property type="entry name" value="Erythro_esteras"/>
    <property type="match status" value="1"/>
</dbReference>
<evidence type="ECO:0000313" key="2">
    <source>
        <dbReference type="Proteomes" id="UP001596383"/>
    </source>
</evidence>
<comment type="caution">
    <text evidence="1">The sequence shown here is derived from an EMBL/GenBank/DDBJ whole genome shotgun (WGS) entry which is preliminary data.</text>
</comment>
<organism evidence="1 2">
    <name type="scientific">Natrinema soli</name>
    <dbReference type="NCBI Taxonomy" id="1930624"/>
    <lineage>
        <taxon>Archaea</taxon>
        <taxon>Methanobacteriati</taxon>
        <taxon>Methanobacteriota</taxon>
        <taxon>Stenosarchaea group</taxon>
        <taxon>Halobacteria</taxon>
        <taxon>Halobacteriales</taxon>
        <taxon>Natrialbaceae</taxon>
        <taxon>Natrinema</taxon>
    </lineage>
</organism>
<dbReference type="PIRSF" id="PIRSF036794">
    <property type="entry name" value="UCP_erythr_ester"/>
    <property type="match status" value="1"/>
</dbReference>
<evidence type="ECO:0000313" key="1">
    <source>
        <dbReference type="EMBL" id="MFC6769782.1"/>
    </source>
</evidence>
<dbReference type="InterPro" id="IPR052036">
    <property type="entry name" value="Hydrolase/PRTase-associated"/>
</dbReference>
<dbReference type="CDD" id="cd14728">
    <property type="entry name" value="Ere-like"/>
    <property type="match status" value="1"/>
</dbReference>
<dbReference type="Proteomes" id="UP001596383">
    <property type="component" value="Unassembled WGS sequence"/>
</dbReference>
<reference evidence="1 2" key="1">
    <citation type="journal article" date="2019" name="Int. J. Syst. Evol. Microbiol.">
        <title>The Global Catalogue of Microorganisms (GCM) 10K type strain sequencing project: providing services to taxonomists for standard genome sequencing and annotation.</title>
        <authorList>
            <consortium name="The Broad Institute Genomics Platform"/>
            <consortium name="The Broad Institute Genome Sequencing Center for Infectious Disease"/>
            <person name="Wu L."/>
            <person name="Ma J."/>
        </authorList>
    </citation>
    <scope>NUCLEOTIDE SEQUENCE [LARGE SCALE GENOMIC DNA]</scope>
    <source>
        <strain evidence="1 2">LMG 29247</strain>
    </source>
</reference>
<dbReference type="EMBL" id="JBHSWV010000821">
    <property type="protein sequence ID" value="MFC6769782.1"/>
    <property type="molecule type" value="Genomic_DNA"/>
</dbReference>
<dbReference type="Gene3D" id="1.20.1440.30">
    <property type="entry name" value="Biosynthetic Protein domain"/>
    <property type="match status" value="1"/>
</dbReference>
<gene>
    <name evidence="1" type="ORF">ACFQE6_33500</name>
</gene>
<dbReference type="PANTHER" id="PTHR31299">
    <property type="entry name" value="ESTERASE, PUTATIVE (AFU_ORTHOLOGUE AFUA_1G05850)-RELATED"/>
    <property type="match status" value="1"/>
</dbReference>
<name>A0ABD5T1K2_9EURY</name>
<dbReference type="PANTHER" id="PTHR31299:SF0">
    <property type="entry name" value="ESTERASE, PUTATIVE (AFU_ORTHOLOGUE AFUA_1G05850)-RELATED"/>
    <property type="match status" value="1"/>
</dbReference>
<dbReference type="InterPro" id="IPR014622">
    <property type="entry name" value="UCP036794_erythomycin"/>
</dbReference>
<dbReference type="RefSeq" id="WP_273742389.1">
    <property type="nucleotide sequence ID" value="NZ_JAQIVI010000821.1"/>
</dbReference>
<accession>A0ABD5T1K2</accession>
<protein>
    <submittedName>
        <fullName evidence="1">Erythromycin esterase family protein</fullName>
    </submittedName>
</protein>
<dbReference type="Gene3D" id="3.40.1660.10">
    <property type="entry name" value="EreA-like (biosynthetic domain)"/>
    <property type="match status" value="1"/>
</dbReference>
<dbReference type="Gene3D" id="3.30.1870.10">
    <property type="entry name" value="EreA-like, domain 2"/>
    <property type="match status" value="1"/>
</dbReference>
<keyword evidence="2" id="KW-1185">Reference proteome</keyword>
<dbReference type="AlphaFoldDB" id="A0ABD5T1K2"/>
<sequence>MWATRDPAGARAAGGVERVQIRTLAVPADVCKDQSETDSSATPEWVSHVTAQRSETADADPERVADAVVERATAVDDGFDGLVDGISDADVVLLGEASHGTSEYYRLRARLTARLLEEHDFSFVAVEGDWTDCYEVTEYVTGRTEADDAGAVLADFERWPTWMWANWEVAEFLDWLAEYNADRPVGERAGFYGLDVYSLYESMAAVIDYLQELDPELADRARDAYHCFEPYGEDAREYASSIRLVPEDCEDEVLEVLRELREEVAERHADRVDDRSESADGDDPLADFAAEQNALVAKNAESYYRAMARGGRESWNVRDHHMSETLERLLEFHDGPGIVWAHNTHVGDARATTMQDRGKLNLGQLAREEVCDDDSDVAAVGFGSHRGTVVAGDEWGARMERMTVPEAKAGSYEDVFHRAGLEDGILEFDRGYGVAGDANVDPLADPRGHRAIGVVYDPDYEGGNYVRTVLPDRYDAFVHVDETEALHPFDIEGGETPPETYPWGV</sequence>
<proteinExistence type="predicted"/>
<dbReference type="InterPro" id="IPR007815">
    <property type="entry name" value="Emycin_Estase"/>
</dbReference>